<dbReference type="InterPro" id="IPR013515">
    <property type="entry name" value="Phytochrome_cen-reg"/>
</dbReference>
<protein>
    <submittedName>
        <fullName evidence="6">GAF domain-containing protein</fullName>
    </submittedName>
</protein>
<keyword evidence="7" id="KW-1185">Reference proteome</keyword>
<dbReference type="InterPro" id="IPR016132">
    <property type="entry name" value="Phyto_chromo_attachment"/>
</dbReference>
<dbReference type="PROSITE" id="PS50046">
    <property type="entry name" value="PHYTOCHROME_2"/>
    <property type="match status" value="1"/>
</dbReference>
<dbReference type="InterPro" id="IPR035965">
    <property type="entry name" value="PAS-like_dom_sf"/>
</dbReference>
<dbReference type="RefSeq" id="WP_386664069.1">
    <property type="nucleotide sequence ID" value="NZ_JBHLTG010000001.1"/>
</dbReference>
<dbReference type="InterPro" id="IPR003018">
    <property type="entry name" value="GAF"/>
</dbReference>
<evidence type="ECO:0000256" key="4">
    <source>
        <dbReference type="ARBA" id="ARBA00023170"/>
    </source>
</evidence>
<keyword evidence="2" id="KW-0716">Sensory transduction</keyword>
<comment type="caution">
    <text evidence="6">The sequence shown here is derived from an EMBL/GenBank/DDBJ whole genome shotgun (WGS) entry which is preliminary data.</text>
</comment>
<dbReference type="Gene3D" id="3.30.450.40">
    <property type="match status" value="1"/>
</dbReference>
<evidence type="ECO:0000256" key="3">
    <source>
        <dbReference type="ARBA" id="ARBA00022991"/>
    </source>
</evidence>
<dbReference type="PANTHER" id="PTHR43065:SF42">
    <property type="entry name" value="TWO-COMPONENT SENSOR PPRA"/>
    <property type="match status" value="1"/>
</dbReference>
<proteinExistence type="predicted"/>
<dbReference type="InterPro" id="IPR043150">
    <property type="entry name" value="Phytochrome_PHY_sf"/>
</dbReference>
<gene>
    <name evidence="6" type="ORF">ACFFGH_01005</name>
</gene>
<sequence>MQQPPRPLRCACLHWPKRASRLPPRGPDMQPTDAVDYQRALAQCASEPIQYAAAIQPSGYLLSCSAPDWVVRHASANCSELFGQPARELCGLGLGKLLDDAMIDAVARAAADSGVGQRPVTACAGNLGPRAEIFEFAVHREDNLVHIEIEPQGMRARLGANELSQQMIARLVNVDDDDQFHRCVAEQVRLVTGFDRVMVYRFLHDDAGDVIAESRVGEIDPYLGLRFPASDIPPQARALYLRNRIRVISDVDYRPVPLVPATLPNGRPIDLSQHALRSVSPVHLAYLRNMGVAASMSISIVVDGRLWGLIACHHRTARVVPPAVRGAADLFGMFVSMRIAARELQRTMTYEDLAGASRDHLESRLVHARMPSLALTTELNLLQHAVPSEGVAMLRNGEWSSTGRVPTRAGLDDVMTWLRRIGAAGVVSTADIAEWHGQRDRRSDDGLAGVLALPLDTECGDWLLFFRREQLEDVRWAGRPDEPFQIDASGLKVGPRTSFGTWRETMVGHARPWSTTDLRLAERLRLMLKHRCTARDTGPSIGTLAGERAQLELGELQNSLDQLALLSHGLRDLDSAHAERLLLQVQRLQQQLQVSLGLESSRDT</sequence>
<dbReference type="Gene3D" id="3.30.450.270">
    <property type="match status" value="1"/>
</dbReference>
<dbReference type="Pfam" id="PF01590">
    <property type="entry name" value="GAF"/>
    <property type="match status" value="1"/>
</dbReference>
<organism evidence="6 7">
    <name type="scientific">Lysobacter korlensis</name>
    <dbReference type="NCBI Taxonomy" id="553636"/>
    <lineage>
        <taxon>Bacteria</taxon>
        <taxon>Pseudomonadati</taxon>
        <taxon>Pseudomonadota</taxon>
        <taxon>Gammaproteobacteria</taxon>
        <taxon>Lysobacterales</taxon>
        <taxon>Lysobacteraceae</taxon>
        <taxon>Lysobacter</taxon>
    </lineage>
</organism>
<dbReference type="SMART" id="SM00065">
    <property type="entry name" value="GAF"/>
    <property type="match status" value="1"/>
</dbReference>
<evidence type="ECO:0000256" key="2">
    <source>
        <dbReference type="ARBA" id="ARBA00022606"/>
    </source>
</evidence>
<dbReference type="InterPro" id="IPR013654">
    <property type="entry name" value="PAS_2"/>
</dbReference>
<keyword evidence="3" id="KW-0157">Chromophore</keyword>
<name>A0ABV6RHG3_9GAMM</name>
<reference evidence="6 7" key="1">
    <citation type="submission" date="2024-09" db="EMBL/GenBank/DDBJ databases">
        <authorList>
            <person name="Sun Q."/>
            <person name="Mori K."/>
        </authorList>
    </citation>
    <scope>NUCLEOTIDE SEQUENCE [LARGE SCALE GENOMIC DNA]</scope>
    <source>
        <strain evidence="6 7">KCTC 23076</strain>
    </source>
</reference>
<dbReference type="Proteomes" id="UP001589896">
    <property type="component" value="Unassembled WGS sequence"/>
</dbReference>
<evidence type="ECO:0000256" key="1">
    <source>
        <dbReference type="ARBA" id="ARBA00022543"/>
    </source>
</evidence>
<dbReference type="SUPFAM" id="SSF55781">
    <property type="entry name" value="GAF domain-like"/>
    <property type="match status" value="2"/>
</dbReference>
<dbReference type="Gene3D" id="3.30.450.20">
    <property type="entry name" value="PAS domain"/>
    <property type="match status" value="1"/>
</dbReference>
<keyword evidence="1" id="KW-0600">Photoreceptor protein</keyword>
<dbReference type="PANTHER" id="PTHR43065">
    <property type="entry name" value="SENSOR HISTIDINE KINASE"/>
    <property type="match status" value="1"/>
</dbReference>
<dbReference type="Pfam" id="PF08446">
    <property type="entry name" value="PAS_2"/>
    <property type="match status" value="1"/>
</dbReference>
<evidence type="ECO:0000259" key="5">
    <source>
        <dbReference type="PROSITE" id="PS50046"/>
    </source>
</evidence>
<dbReference type="Pfam" id="PF00360">
    <property type="entry name" value="PHY"/>
    <property type="match status" value="1"/>
</dbReference>
<evidence type="ECO:0000313" key="7">
    <source>
        <dbReference type="Proteomes" id="UP001589896"/>
    </source>
</evidence>
<dbReference type="EMBL" id="JBHLTG010000001">
    <property type="protein sequence ID" value="MFC0676428.1"/>
    <property type="molecule type" value="Genomic_DNA"/>
</dbReference>
<accession>A0ABV6RHG3</accession>
<evidence type="ECO:0000313" key="6">
    <source>
        <dbReference type="EMBL" id="MFC0676428.1"/>
    </source>
</evidence>
<feature type="domain" description="Phytochrome chromophore attachment site" evidence="5">
    <location>
        <begin position="176"/>
        <end position="333"/>
    </location>
</feature>
<dbReference type="SUPFAM" id="SSF55785">
    <property type="entry name" value="PYP-like sensor domain (PAS domain)"/>
    <property type="match status" value="1"/>
</dbReference>
<dbReference type="InterPro" id="IPR029016">
    <property type="entry name" value="GAF-like_dom_sf"/>
</dbReference>
<keyword evidence="4" id="KW-0675">Receptor</keyword>
<dbReference type="InterPro" id="IPR001294">
    <property type="entry name" value="Phytochrome"/>
</dbReference>
<dbReference type="PRINTS" id="PR01033">
    <property type="entry name" value="PHYTOCHROME"/>
</dbReference>